<dbReference type="EMBL" id="RYZI01000195">
    <property type="protein sequence ID" value="RWA08534.1"/>
    <property type="molecule type" value="Genomic_DNA"/>
</dbReference>
<evidence type="ECO:0000313" key="6">
    <source>
        <dbReference type="Proteomes" id="UP000286045"/>
    </source>
</evidence>
<evidence type="ECO:0000256" key="3">
    <source>
        <dbReference type="SAM" id="Phobius"/>
    </source>
</evidence>
<keyword evidence="3" id="KW-0812">Transmembrane</keyword>
<dbReference type="Proteomes" id="UP000286045">
    <property type="component" value="Unassembled WGS sequence"/>
</dbReference>
<comment type="caution">
    <text evidence="5">The sequence shown here is derived from an EMBL/GenBank/DDBJ whole genome shotgun (WGS) entry which is preliminary data.</text>
</comment>
<name>A0A439D252_9PEZI</name>
<dbReference type="InterPro" id="IPR006598">
    <property type="entry name" value="CAP10"/>
</dbReference>
<evidence type="ECO:0000313" key="5">
    <source>
        <dbReference type="EMBL" id="RWA08534.1"/>
    </source>
</evidence>
<keyword evidence="2" id="KW-0808">Transferase</keyword>
<dbReference type="PANTHER" id="PTHR12203:SF35">
    <property type="entry name" value="PROTEIN O-GLUCOSYLTRANSFERASE 1"/>
    <property type="match status" value="1"/>
</dbReference>
<feature type="transmembrane region" description="Helical" evidence="3">
    <location>
        <begin position="233"/>
        <end position="250"/>
    </location>
</feature>
<evidence type="ECO:0000256" key="1">
    <source>
        <dbReference type="ARBA" id="ARBA00010118"/>
    </source>
</evidence>
<dbReference type="PANTHER" id="PTHR12203">
    <property type="entry name" value="KDEL LYS-ASP-GLU-LEU CONTAINING - RELATED"/>
    <property type="match status" value="1"/>
</dbReference>
<feature type="transmembrane region" description="Helical" evidence="3">
    <location>
        <begin position="133"/>
        <end position="156"/>
    </location>
</feature>
<dbReference type="InterPro" id="IPR051091">
    <property type="entry name" value="O-Glucosyltr/Glycosyltrsf_90"/>
</dbReference>
<reference evidence="5 6" key="1">
    <citation type="submission" date="2018-12" db="EMBL/GenBank/DDBJ databases">
        <title>Draft genome sequence of Xylaria grammica IHI A82.</title>
        <authorList>
            <person name="Buettner E."/>
            <person name="Kellner H."/>
        </authorList>
    </citation>
    <scope>NUCLEOTIDE SEQUENCE [LARGE SCALE GENOMIC DNA]</scope>
    <source>
        <strain evidence="5 6">IHI A82</strain>
    </source>
</reference>
<keyword evidence="3" id="KW-0472">Membrane</keyword>
<feature type="transmembrane region" description="Helical" evidence="3">
    <location>
        <begin position="271"/>
        <end position="289"/>
    </location>
</feature>
<gene>
    <name evidence="5" type="ORF">EKO27_g6577</name>
</gene>
<comment type="similarity">
    <text evidence="1">Belongs to the glycosyltransferase 90 family.</text>
</comment>
<evidence type="ECO:0000256" key="2">
    <source>
        <dbReference type="ARBA" id="ARBA00022679"/>
    </source>
</evidence>
<feature type="transmembrane region" description="Helical" evidence="3">
    <location>
        <begin position="203"/>
        <end position="227"/>
    </location>
</feature>
<evidence type="ECO:0000259" key="4">
    <source>
        <dbReference type="SMART" id="SM00672"/>
    </source>
</evidence>
<dbReference type="AlphaFoldDB" id="A0A439D252"/>
<feature type="transmembrane region" description="Helical" evidence="3">
    <location>
        <begin position="176"/>
        <end position="196"/>
    </location>
</feature>
<sequence length="868" mass="98082">MVSTYVQSTRPFIRYVLKQGPVVKAFLPFFVAICDHPYTRFIHLPRHATDTDEDASSRVSVVRFAVVALLWGFAVTQLTQLAETPTGVVCPAGWCIERFVPLTQLAVVFLDAVIVSQVSRLRQSNQDQTSRSWYLLGSALLTSAAILSFLAVWSWLDPINSTTNVFLTRLEIRDVVLDSFFATFTLVFGVCLLGSFHANLVSLVTTGTTVSVLILSTSLGSTANAIWSDYRGIATGSVVFLGFGALLHLRKANLPISVSLHRDHALTLGRYYIYALAALFLVLFHAFFFRAQENNVFSPSRVMAAGRSESDNWFAHATKSTSLESAVKEYRQRYGLPPPPNFDKWYEFARSVNSPVIDAFDQINSDLLPFWGLTPALLRERTTHLLEHPSLSMGGLLIQDGQTSLSPHVHGTHRWMVDVVEEMVKPFSQWLPDMQLAFNLDDECRVAVPTADMTHFISTAHVARSNLQSKKNLVSFSQTPSPPWDKGFLDVDDSIWGRWSDSFHVSSKSPIFSQLVAPTCPADAPANQYGWWNRKTKCRECPSPHMENGFVRNWTLSADLCHQPDLAHLHGFLTSPSAMAASRELFPIFSQARGHNFADILYPSPWSFNEKAHYEEEKDVDWEHKLNSVYWRGASSDGFAVRGSWQMFLRARFVHLTSAIRGTIMKYDMLHFFRGRQFSRSTDASVSPTALDRGLQVSHGSNEQIMVNVSFVGSFSRCDQRDCAAEHTTFYGSPSAEPPESLDFQEHWQHRHLVDLDGAGFSGRFLPFVRSGSLPYRAALFRTWWEERIHPWKHYIPLDLRLDDFWPALNYFGGTGAGDAKEIAEAGRQWAQKALRKEDMQVYMFRLLLEWGRIIDDKREDVGFSLGT</sequence>
<accession>A0A439D252</accession>
<dbReference type="SMART" id="SM00672">
    <property type="entry name" value="CAP10"/>
    <property type="match status" value="1"/>
</dbReference>
<protein>
    <recommendedName>
        <fullName evidence="4">Glycosyl transferase CAP10 domain-containing protein</fullName>
    </recommendedName>
</protein>
<dbReference type="GO" id="GO:0016740">
    <property type="term" value="F:transferase activity"/>
    <property type="evidence" value="ECO:0007669"/>
    <property type="project" value="UniProtKB-KW"/>
</dbReference>
<dbReference type="Pfam" id="PF05686">
    <property type="entry name" value="Glyco_transf_90"/>
    <property type="match status" value="1"/>
</dbReference>
<proteinExistence type="inferred from homology"/>
<organism evidence="5 6">
    <name type="scientific">Xylaria grammica</name>
    <dbReference type="NCBI Taxonomy" id="363999"/>
    <lineage>
        <taxon>Eukaryota</taxon>
        <taxon>Fungi</taxon>
        <taxon>Dikarya</taxon>
        <taxon>Ascomycota</taxon>
        <taxon>Pezizomycotina</taxon>
        <taxon>Sordariomycetes</taxon>
        <taxon>Xylariomycetidae</taxon>
        <taxon>Xylariales</taxon>
        <taxon>Xylariaceae</taxon>
        <taxon>Xylaria</taxon>
    </lineage>
</organism>
<keyword evidence="6" id="KW-1185">Reference proteome</keyword>
<feature type="domain" description="Glycosyl transferase CAP10" evidence="4">
    <location>
        <begin position="542"/>
        <end position="851"/>
    </location>
</feature>
<keyword evidence="3" id="KW-1133">Transmembrane helix</keyword>